<sequence>MIVTWKGLLLTLVHSVAAIRGANSRRDPPLFDLLDDQRPLARHLEELGPGFKQTFNFSATENRTMFGARTAISADGTVVALAGDGFVEVYEQVSGDSFDDWRLRAVRIATTSGTLPKAIDLSPDGMIVAIGQPDWNSARGRTDIYAYNTTDNTWTDIGSWSGSDPNYKVGYSLAFHKPAPNALGHYGNGDTLALGIPGFELVGDPGFEYPLGEVYLLFRNQTSGRYFLSEEVRGKSLTGSADQGRVDFLAFGSTVALGGTGEYVLAVGIDTFNTELRPGRVVVLVSPLNTEGQFNLLGSEIVGEGGGDGFGSSIALNQFGTIIAIGGPLNDGRNFIMAGHVEVYSYKRGLDEFWVQLGGDIDGFTFNEQFGFSVALDYDGDTLLIGAPFFGGGTTGFGDDAGYATVLEYNRNSDAWFFVQINRDENPLTLEGSEGSRLGHGVAMSANGAKLLVGIPFGTNQQGVVSGTAELWQNTMYPTFSPINNRLPEYNPNGSGSLAGGVYWVTSNVSRAWNSGVAFIQSVFGV</sequence>
<dbReference type="EMBL" id="CAICTM010001070">
    <property type="protein sequence ID" value="CAB9520087.1"/>
    <property type="molecule type" value="Genomic_DNA"/>
</dbReference>
<dbReference type="PANTHER" id="PTHR36220:SF1">
    <property type="entry name" value="GAMMA TUBULIN COMPLEX COMPONENT C-TERMINAL DOMAIN-CONTAINING PROTEIN"/>
    <property type="match status" value="1"/>
</dbReference>
<evidence type="ECO:0000313" key="3">
    <source>
        <dbReference type="Proteomes" id="UP001153069"/>
    </source>
</evidence>
<feature type="chain" id="PRO_5040335629" evidence="1">
    <location>
        <begin position="19"/>
        <end position="526"/>
    </location>
</feature>
<dbReference type="SUPFAM" id="SSF50965">
    <property type="entry name" value="Galactose oxidase, central domain"/>
    <property type="match status" value="1"/>
</dbReference>
<dbReference type="InterPro" id="IPR011043">
    <property type="entry name" value="Gal_Oxase/kelch_b-propeller"/>
</dbReference>
<gene>
    <name evidence="2" type="ORF">SEMRO_1072_G238080.1</name>
</gene>
<organism evidence="2 3">
    <name type="scientific">Seminavis robusta</name>
    <dbReference type="NCBI Taxonomy" id="568900"/>
    <lineage>
        <taxon>Eukaryota</taxon>
        <taxon>Sar</taxon>
        <taxon>Stramenopiles</taxon>
        <taxon>Ochrophyta</taxon>
        <taxon>Bacillariophyta</taxon>
        <taxon>Bacillariophyceae</taxon>
        <taxon>Bacillariophycidae</taxon>
        <taxon>Naviculales</taxon>
        <taxon>Naviculaceae</taxon>
        <taxon>Seminavis</taxon>
    </lineage>
</organism>
<dbReference type="Proteomes" id="UP001153069">
    <property type="component" value="Unassembled WGS sequence"/>
</dbReference>
<dbReference type="OrthoDB" id="57059at2759"/>
<comment type="caution">
    <text evidence="2">The sequence shown here is derived from an EMBL/GenBank/DDBJ whole genome shotgun (WGS) entry which is preliminary data.</text>
</comment>
<protein>
    <submittedName>
        <fullName evidence="2">Uncharacterized protein</fullName>
    </submittedName>
</protein>
<feature type="signal peptide" evidence="1">
    <location>
        <begin position="1"/>
        <end position="18"/>
    </location>
</feature>
<evidence type="ECO:0000256" key="1">
    <source>
        <dbReference type="SAM" id="SignalP"/>
    </source>
</evidence>
<dbReference type="InterPro" id="IPR028994">
    <property type="entry name" value="Integrin_alpha_N"/>
</dbReference>
<dbReference type="Gene3D" id="2.130.10.130">
    <property type="entry name" value="Integrin alpha, N-terminal"/>
    <property type="match status" value="2"/>
</dbReference>
<dbReference type="AlphaFoldDB" id="A0A9N8EEN6"/>
<keyword evidence="3" id="KW-1185">Reference proteome</keyword>
<reference evidence="2" key="1">
    <citation type="submission" date="2020-06" db="EMBL/GenBank/DDBJ databases">
        <authorList>
            <consortium name="Plant Systems Biology data submission"/>
        </authorList>
    </citation>
    <scope>NUCLEOTIDE SEQUENCE</scope>
    <source>
        <strain evidence="2">D6</strain>
    </source>
</reference>
<proteinExistence type="predicted"/>
<name>A0A9N8EEN6_9STRA</name>
<accession>A0A9N8EEN6</accession>
<keyword evidence="1" id="KW-0732">Signal</keyword>
<evidence type="ECO:0000313" key="2">
    <source>
        <dbReference type="EMBL" id="CAB9520087.1"/>
    </source>
</evidence>
<dbReference type="PANTHER" id="PTHR36220">
    <property type="entry name" value="UNNAMED PRODUCT"/>
    <property type="match status" value="1"/>
</dbReference>